<dbReference type="InterPro" id="IPR045943">
    <property type="entry name" value="DUF6363"/>
</dbReference>
<organism evidence="6 7">
    <name type="scientific">Gallibacterium genomosp. 3</name>
    <dbReference type="NCBI Taxonomy" id="505345"/>
    <lineage>
        <taxon>Bacteria</taxon>
        <taxon>Pseudomonadati</taxon>
        <taxon>Pseudomonadota</taxon>
        <taxon>Gammaproteobacteria</taxon>
        <taxon>Pasteurellales</taxon>
        <taxon>Pasteurellaceae</taxon>
        <taxon>Gallibacterium</taxon>
    </lineage>
</organism>
<reference evidence="6 7" key="1">
    <citation type="submission" date="2014-11" db="EMBL/GenBank/DDBJ databases">
        <title>Pan-genome of Gallibacterium spp.</title>
        <authorList>
            <person name="Kudirkiene E."/>
            <person name="Bojesen A.M."/>
        </authorList>
    </citation>
    <scope>NUCLEOTIDE SEQUENCE [LARGE SCALE GENOMIC DNA]</scope>
    <source>
        <strain evidence="6 7">F151</strain>
    </source>
</reference>
<keyword evidence="7" id="KW-1185">Reference proteome</keyword>
<protein>
    <submittedName>
        <fullName evidence="6">Serine protease</fullName>
    </submittedName>
</protein>
<dbReference type="PROSITE" id="PS51635">
    <property type="entry name" value="PNPLA"/>
    <property type="match status" value="1"/>
</dbReference>
<evidence type="ECO:0000256" key="1">
    <source>
        <dbReference type="ARBA" id="ARBA00022801"/>
    </source>
</evidence>
<evidence type="ECO:0000256" key="3">
    <source>
        <dbReference type="ARBA" id="ARBA00023098"/>
    </source>
</evidence>
<dbReference type="GO" id="GO:0016042">
    <property type="term" value="P:lipid catabolic process"/>
    <property type="evidence" value="ECO:0007669"/>
    <property type="project" value="UniProtKB-UniRule"/>
</dbReference>
<dbReference type="CDD" id="cd07208">
    <property type="entry name" value="Pat_hypo_Ecoli_yjju_like"/>
    <property type="match status" value="1"/>
</dbReference>
<evidence type="ECO:0000259" key="5">
    <source>
        <dbReference type="PROSITE" id="PS51635"/>
    </source>
</evidence>
<proteinExistence type="predicted"/>
<dbReference type="InterPro" id="IPR016035">
    <property type="entry name" value="Acyl_Trfase/lysoPLipase"/>
</dbReference>
<dbReference type="Gene3D" id="3.40.1090.10">
    <property type="entry name" value="Cytosolic phospholipase A2 catalytic domain"/>
    <property type="match status" value="2"/>
</dbReference>
<dbReference type="PATRIC" id="fig|505345.7.peg.1361"/>
<evidence type="ECO:0000313" key="6">
    <source>
        <dbReference type="EMBL" id="OBW91627.1"/>
    </source>
</evidence>
<keyword evidence="2 4" id="KW-0442">Lipid degradation</keyword>
<dbReference type="Pfam" id="PF19890">
    <property type="entry name" value="DUF6363"/>
    <property type="match status" value="1"/>
</dbReference>
<dbReference type="EMBL" id="JTJM01000031">
    <property type="protein sequence ID" value="OBW91627.1"/>
    <property type="molecule type" value="Genomic_DNA"/>
</dbReference>
<dbReference type="GO" id="GO:0006508">
    <property type="term" value="P:proteolysis"/>
    <property type="evidence" value="ECO:0007669"/>
    <property type="project" value="UniProtKB-KW"/>
</dbReference>
<feature type="domain" description="PNPLA" evidence="5">
    <location>
        <begin position="5"/>
        <end position="171"/>
    </location>
</feature>
<accession>A0A1A7NNA1</accession>
<dbReference type="GO" id="GO:0008233">
    <property type="term" value="F:peptidase activity"/>
    <property type="evidence" value="ECO:0007669"/>
    <property type="project" value="UniProtKB-KW"/>
</dbReference>
<feature type="short sequence motif" description="DGA/G" evidence="4">
    <location>
        <begin position="158"/>
        <end position="160"/>
    </location>
</feature>
<dbReference type="InterPro" id="IPR002641">
    <property type="entry name" value="PNPLA_dom"/>
</dbReference>
<gene>
    <name evidence="6" type="ORF">QV01_06890</name>
</gene>
<name>A0A1A7NNA1_9PAST</name>
<dbReference type="AlphaFoldDB" id="A0A1A7NNA1"/>
<dbReference type="Pfam" id="PF01734">
    <property type="entry name" value="Patatin"/>
    <property type="match status" value="1"/>
</dbReference>
<comment type="caution">
    <text evidence="6">The sequence shown here is derived from an EMBL/GenBank/DDBJ whole genome shotgun (WGS) entry which is preliminary data.</text>
</comment>
<keyword evidence="3 4" id="KW-0443">Lipid metabolism</keyword>
<dbReference type="PANTHER" id="PTHR14226:SF25">
    <property type="entry name" value="PHOSPHOESTERASE"/>
    <property type="match status" value="1"/>
</dbReference>
<feature type="active site" description="Proton acceptor" evidence="4">
    <location>
        <position position="158"/>
    </location>
</feature>
<dbReference type="SUPFAM" id="SSF52151">
    <property type="entry name" value="FabD/lysophospholipase-like"/>
    <property type="match status" value="1"/>
</dbReference>
<sequence>MKVGLVLEGGAMRGLYTAGVLDIFLEENIKVDGIIGVSAGVLFGVNYPSKQKGRVLRYNLNYLNDKRYISLHSLFTTGNIVNKEFAFYDLPINIDPFDEQTFINSGVDFYATLTNVDTGEAEYFKLKHLFAEMEVLRATSAMPFVSKIVEVNGKRYLDGGIADSIPLEKCHQLGYDKIIVILTRPLEYRKKPVHPCLFKAFYWRYPKLVEKLSRRYLDYNRKVEQIIEADKRQEIFVIRPSQTLPIKRIEKDRQKIQAMYDLGIADAKQILPELKQYLSSI</sequence>
<comment type="caution">
    <text evidence="4">Lacks conserved residue(s) required for the propagation of feature annotation.</text>
</comment>
<dbReference type="InterPro" id="IPR037483">
    <property type="entry name" value="YjjU-like"/>
</dbReference>
<dbReference type="RefSeq" id="WP_065239453.1">
    <property type="nucleotide sequence ID" value="NZ_JTJM01000031.1"/>
</dbReference>
<evidence type="ECO:0000256" key="4">
    <source>
        <dbReference type="PROSITE-ProRule" id="PRU01161"/>
    </source>
</evidence>
<feature type="short sequence motif" description="GXSXG" evidence="4">
    <location>
        <begin position="36"/>
        <end position="40"/>
    </location>
</feature>
<keyword evidence="1 4" id="KW-0378">Hydrolase</keyword>
<keyword evidence="6" id="KW-0645">Protease</keyword>
<dbReference type="PANTHER" id="PTHR14226">
    <property type="entry name" value="NEUROPATHY TARGET ESTERASE/SWISS CHEESE D.MELANOGASTER"/>
    <property type="match status" value="1"/>
</dbReference>
<evidence type="ECO:0000313" key="7">
    <source>
        <dbReference type="Proteomes" id="UP000243558"/>
    </source>
</evidence>
<dbReference type="Proteomes" id="UP000243558">
    <property type="component" value="Unassembled WGS sequence"/>
</dbReference>
<dbReference type="InterPro" id="IPR050301">
    <property type="entry name" value="NTE"/>
</dbReference>
<feature type="active site" description="Nucleophile" evidence="4">
    <location>
        <position position="38"/>
    </location>
</feature>
<evidence type="ECO:0000256" key="2">
    <source>
        <dbReference type="ARBA" id="ARBA00022963"/>
    </source>
</evidence>
<dbReference type="OrthoDB" id="9802424at2"/>